<dbReference type="GO" id="GO:0016020">
    <property type="term" value="C:membrane"/>
    <property type="evidence" value="ECO:0007669"/>
    <property type="project" value="UniProtKB-SubCell"/>
</dbReference>
<dbReference type="PROSITE" id="PS50958">
    <property type="entry name" value="SMB_2"/>
    <property type="match status" value="1"/>
</dbReference>
<feature type="domain" description="SMB" evidence="9">
    <location>
        <begin position="94"/>
        <end position="137"/>
    </location>
</feature>
<dbReference type="InterPro" id="IPR036024">
    <property type="entry name" value="Somatomedin_B-like_dom_sf"/>
</dbReference>
<dbReference type="Gene3D" id="1.20.1070.10">
    <property type="entry name" value="Rhodopsin 7-helix transmembrane proteins"/>
    <property type="match status" value="3"/>
</dbReference>
<dbReference type="PROSITE" id="PS50261">
    <property type="entry name" value="G_PROTEIN_RECEP_F2_4"/>
    <property type="match status" value="2"/>
</dbReference>
<evidence type="ECO:0000256" key="1">
    <source>
        <dbReference type="ARBA" id="ARBA00004141"/>
    </source>
</evidence>
<keyword evidence="3 6" id="KW-1133">Transmembrane helix</keyword>
<dbReference type="InterPro" id="IPR001212">
    <property type="entry name" value="Somatomedin_B_dom"/>
</dbReference>
<feature type="signal peptide" evidence="7">
    <location>
        <begin position="1"/>
        <end position="26"/>
    </location>
</feature>
<evidence type="ECO:0000313" key="11">
    <source>
        <dbReference type="Proteomes" id="UP000225706"/>
    </source>
</evidence>
<dbReference type="Gene3D" id="4.10.410.20">
    <property type="match status" value="1"/>
</dbReference>
<dbReference type="PROSITE" id="PS00524">
    <property type="entry name" value="SMB_1"/>
    <property type="match status" value="1"/>
</dbReference>
<comment type="subcellular location">
    <subcellularLocation>
        <location evidence="1">Membrane</location>
        <topology evidence="1">Multi-pass membrane protein</topology>
    </subcellularLocation>
</comment>
<dbReference type="InterPro" id="IPR053231">
    <property type="entry name" value="GPCR_LN-TM7"/>
</dbReference>
<dbReference type="Pfam" id="PF00002">
    <property type="entry name" value="7tm_2"/>
    <property type="match status" value="3"/>
</dbReference>
<evidence type="ECO:0000313" key="10">
    <source>
        <dbReference type="EMBL" id="PFX13285.1"/>
    </source>
</evidence>
<evidence type="ECO:0000256" key="3">
    <source>
        <dbReference type="ARBA" id="ARBA00022989"/>
    </source>
</evidence>
<evidence type="ECO:0000256" key="6">
    <source>
        <dbReference type="SAM" id="Phobius"/>
    </source>
</evidence>
<feature type="transmembrane region" description="Helical" evidence="6">
    <location>
        <begin position="454"/>
        <end position="474"/>
    </location>
</feature>
<keyword evidence="11" id="KW-1185">Reference proteome</keyword>
<dbReference type="STRING" id="50429.A0A2B4RAH8"/>
<sequence length="1133" mass="126163">MNLGTSSLKYTVGVVLLSLTFLAARRQEHDNVQGSSSSDGSSNVPILLHSGSKDDFIVRYKAQTLSLRDIFHQQNVSLPERSFFDEVNKQKTSTDQSCTGRCFSKERKPNMTCYCDNACKTFGDCCLDFYSSCNQNSSDVLLQDVECGDINSYLRSGVIMRSTCRSYNSLSTNDCHTLTVQQLNMTLQKELPVFAMKQNVTYRSIACAKCNDEENASFWGLDISCKSTRGSPPTPNLTAVSTFLNEHKDCSWKYAPTHDLADYYRSCVVKDAPCASNKLNISPIVRELCELYSMVFTVDGKRSYRNPHCALCNQEGWLIPQKSSVSIESIHPRLRILLDVSTNIKFTTESRKNSQPTIKTEVLRSQVFNISSQLLNCTATIDNCTCQVLILANNRSSQASLSSNKTLVTLTPTLISYHNDSIRLQGNNVYTLCPTAQPGPIDAFKKYEKELNHITLAGMILSIVSLCLLLIVYSSFKELRNLPGKCVINISGASLCYQAFFLSSKKSTEVPLLCQLVAILLHFFVLSTFSWMAVMALDTACTFTTTASFHCNQNNCDVLLQDVECGDINRYLRSGVIMRSTCRSFNSLSTNDCHTLTVQQLNMTLQKELPVFAMKQNVTYRSIACAKCNDEENASFWGLDISCKSTRGSPPTPNLTAVSTFLNEHKDCSWKYAPTHDLADYYRSCVVKDAPCASNKLNISPIVRELCELYSMVFTVDGKRSYRNPHCALCNQEGWLIPQKSSVSIESFLPPLRILLDVSTNIKFTTESRKNSQPTIKTEVLRSQVFNISSQLLNCTATIDNCTCQVLILANNRSSQASLSSNKTLVTLTPTLISYHNDSIRLQGNNVYTLCPTAQPGPIDAFKKYEKELNHITLAGMILSIVSLCLLLIVYSSFKELRNLPGKCVINISGASLCYQAFFLSSKKSTEVPLLCQLVAILLHFFVLSTFSWMAVMALDTACTFTTTGNLMYCWISDNTALAVFVATPVGASLTFNLICFAKSVCAIRHLQQAANFAATNSSKASLTLICIKLTTVMGLTWILELATNLKQTEFLQYPSAVLNSLQGFFITLCFVTTKRVRGLFKERFSNRRSRAVEPQTNSTHDQRTLGITDVERAEDSTIIATREQVSHNSNKK</sequence>
<keyword evidence="7" id="KW-0732">Signal</keyword>
<comment type="caution">
    <text evidence="10">The sequence shown here is derived from an EMBL/GenBank/DDBJ whole genome shotgun (WGS) entry which is preliminary data.</text>
</comment>
<dbReference type="PANTHER" id="PTHR45902:SF1">
    <property type="entry name" value="LATROPHILIN RECEPTOR-LIKE PROTEIN A"/>
    <property type="match status" value="1"/>
</dbReference>
<reference evidence="11" key="1">
    <citation type="journal article" date="2017" name="bioRxiv">
        <title>Comparative analysis of the genomes of Stylophora pistillata and Acropora digitifera provides evidence for extensive differences between species of corals.</title>
        <authorList>
            <person name="Voolstra C.R."/>
            <person name="Li Y."/>
            <person name="Liew Y.J."/>
            <person name="Baumgarten S."/>
            <person name="Zoccola D."/>
            <person name="Flot J.-F."/>
            <person name="Tambutte S."/>
            <person name="Allemand D."/>
            <person name="Aranda M."/>
        </authorList>
    </citation>
    <scope>NUCLEOTIDE SEQUENCE [LARGE SCALE GENOMIC DNA]</scope>
</reference>
<dbReference type="OrthoDB" id="6134459at2759"/>
<dbReference type="CDD" id="cd13952">
    <property type="entry name" value="7tm_classB"/>
    <property type="match status" value="1"/>
</dbReference>
<dbReference type="InterPro" id="IPR000832">
    <property type="entry name" value="GPCR_2_secretin-like"/>
</dbReference>
<feature type="transmembrane region" description="Helical" evidence="6">
    <location>
        <begin position="1052"/>
        <end position="1074"/>
    </location>
</feature>
<proteinExistence type="predicted"/>
<keyword evidence="5" id="KW-1015">Disulfide bond</keyword>
<dbReference type="GO" id="GO:0004930">
    <property type="term" value="F:G protein-coupled receptor activity"/>
    <property type="evidence" value="ECO:0007669"/>
    <property type="project" value="InterPro"/>
</dbReference>
<evidence type="ECO:0000256" key="7">
    <source>
        <dbReference type="SAM" id="SignalP"/>
    </source>
</evidence>
<dbReference type="GO" id="GO:0007166">
    <property type="term" value="P:cell surface receptor signaling pathway"/>
    <property type="evidence" value="ECO:0007669"/>
    <property type="project" value="InterPro"/>
</dbReference>
<evidence type="ECO:0000256" key="5">
    <source>
        <dbReference type="ARBA" id="ARBA00023157"/>
    </source>
</evidence>
<evidence type="ECO:0000259" key="9">
    <source>
        <dbReference type="PROSITE" id="PS50958"/>
    </source>
</evidence>
<protein>
    <submittedName>
        <fullName evidence="10">G-protein coupled receptor Mth2</fullName>
    </submittedName>
</protein>
<name>A0A2B4RAH8_STYPI</name>
<evidence type="ECO:0000256" key="4">
    <source>
        <dbReference type="ARBA" id="ARBA00023136"/>
    </source>
</evidence>
<keyword evidence="2 6" id="KW-0812">Transmembrane</keyword>
<feature type="transmembrane region" description="Helical" evidence="6">
    <location>
        <begin position="872"/>
        <end position="894"/>
    </location>
</feature>
<feature type="domain" description="G-protein coupled receptors family 2 profile 2" evidence="8">
    <location>
        <begin position="869"/>
        <end position="955"/>
    </location>
</feature>
<dbReference type="EMBL" id="LSMT01001017">
    <property type="protein sequence ID" value="PFX13285.1"/>
    <property type="molecule type" value="Genomic_DNA"/>
</dbReference>
<dbReference type="PRINTS" id="PR00249">
    <property type="entry name" value="GPCRSECRETIN"/>
</dbReference>
<dbReference type="Proteomes" id="UP000225706">
    <property type="component" value="Unassembled WGS sequence"/>
</dbReference>
<dbReference type="PANTHER" id="PTHR45902">
    <property type="entry name" value="LATROPHILIN RECEPTOR-LIKE PROTEIN A"/>
    <property type="match status" value="1"/>
</dbReference>
<dbReference type="SMART" id="SM00201">
    <property type="entry name" value="SO"/>
    <property type="match status" value="1"/>
</dbReference>
<keyword evidence="4 6" id="KW-0472">Membrane</keyword>
<dbReference type="Pfam" id="PF01033">
    <property type="entry name" value="Somatomedin_B"/>
    <property type="match status" value="1"/>
</dbReference>
<dbReference type="InterPro" id="IPR017981">
    <property type="entry name" value="GPCR_2-like_7TM"/>
</dbReference>
<organism evidence="10 11">
    <name type="scientific">Stylophora pistillata</name>
    <name type="common">Smooth cauliflower coral</name>
    <dbReference type="NCBI Taxonomy" id="50429"/>
    <lineage>
        <taxon>Eukaryota</taxon>
        <taxon>Metazoa</taxon>
        <taxon>Cnidaria</taxon>
        <taxon>Anthozoa</taxon>
        <taxon>Hexacorallia</taxon>
        <taxon>Scleractinia</taxon>
        <taxon>Astrocoeniina</taxon>
        <taxon>Pocilloporidae</taxon>
        <taxon>Stylophora</taxon>
    </lineage>
</organism>
<evidence type="ECO:0000256" key="2">
    <source>
        <dbReference type="ARBA" id="ARBA00022692"/>
    </source>
</evidence>
<accession>A0A2B4RAH8</accession>
<feature type="chain" id="PRO_5013332961" evidence="7">
    <location>
        <begin position="27"/>
        <end position="1133"/>
    </location>
</feature>
<feature type="transmembrane region" description="Helical" evidence="6">
    <location>
        <begin position="930"/>
        <end position="955"/>
    </location>
</feature>
<feature type="transmembrane region" description="Helical" evidence="6">
    <location>
        <begin position="1019"/>
        <end position="1040"/>
    </location>
</feature>
<dbReference type="SUPFAM" id="SSF90188">
    <property type="entry name" value="Somatomedin B domain"/>
    <property type="match status" value="1"/>
</dbReference>
<feature type="transmembrane region" description="Helical" evidence="6">
    <location>
        <begin position="510"/>
        <end position="534"/>
    </location>
</feature>
<feature type="transmembrane region" description="Helical" evidence="6">
    <location>
        <begin position="975"/>
        <end position="998"/>
    </location>
</feature>
<dbReference type="CDD" id="cd15039">
    <property type="entry name" value="7tmB3_Methuselah-like"/>
    <property type="match status" value="1"/>
</dbReference>
<feature type="domain" description="G-protein coupled receptors family 2 profile 2" evidence="8">
    <location>
        <begin position="451"/>
        <end position="537"/>
    </location>
</feature>
<dbReference type="AlphaFoldDB" id="A0A2B4RAH8"/>
<keyword evidence="10" id="KW-0675">Receptor</keyword>
<gene>
    <name evidence="10" type="primary">mth2</name>
    <name evidence="10" type="ORF">AWC38_SpisGene22645</name>
</gene>
<evidence type="ECO:0000259" key="8">
    <source>
        <dbReference type="PROSITE" id="PS50261"/>
    </source>
</evidence>